<feature type="region of interest" description="Disordered" evidence="1">
    <location>
        <begin position="132"/>
        <end position="155"/>
    </location>
</feature>
<reference evidence="4" key="1">
    <citation type="submission" date="2016-05" db="EMBL/GenBank/DDBJ databases">
        <title>Comparative genomics of biotechnologically important yeasts.</title>
        <authorList>
            <consortium name="DOE Joint Genome Institute"/>
            <person name="Riley R."/>
            <person name="Haridas S."/>
            <person name="Wolfe K.H."/>
            <person name="Lopes M.R."/>
            <person name="Hittinger C.T."/>
            <person name="Goker M."/>
            <person name="Salamov A."/>
            <person name="Wisecaver J."/>
            <person name="Long T.M."/>
            <person name="Aerts A.L."/>
            <person name="Barry K."/>
            <person name="Choi C."/>
            <person name="Clum A."/>
            <person name="Coughlan A.Y."/>
            <person name="Deshpande S."/>
            <person name="Douglass A.P."/>
            <person name="Hanson S.J."/>
            <person name="Klenk H.-P."/>
            <person name="Labutti K."/>
            <person name="Lapidus A."/>
            <person name="Lindquist E."/>
            <person name="Lipzen A."/>
            <person name="Meier-Kolthoff J.P."/>
            <person name="Ohm R.A."/>
            <person name="Otillar R.P."/>
            <person name="Pangilinan J."/>
            <person name="Peng Y."/>
            <person name="Rokas A."/>
            <person name="Rosa C.A."/>
            <person name="Scheuner C."/>
            <person name="Sibirny A.A."/>
            <person name="Slot J.C."/>
            <person name="Stielow J.B."/>
            <person name="Sun H."/>
            <person name="Kurtzman C.P."/>
            <person name="Blackwell M."/>
            <person name="Grigoriev I.V."/>
            <person name="Jeffries T.W."/>
        </authorList>
    </citation>
    <scope>NUCLEOTIDE SEQUENCE [LARGE SCALE GENOMIC DNA]</scope>
    <source>
        <strain evidence="4">NRRL Y-2460</strain>
    </source>
</reference>
<evidence type="ECO:0000256" key="1">
    <source>
        <dbReference type="SAM" id="MobiDB-lite"/>
    </source>
</evidence>
<dbReference type="EMBL" id="KV454012">
    <property type="protein sequence ID" value="ODV97069.1"/>
    <property type="molecule type" value="Genomic_DNA"/>
</dbReference>
<feature type="region of interest" description="Disordered" evidence="1">
    <location>
        <begin position="1354"/>
        <end position="1377"/>
    </location>
</feature>
<dbReference type="InterPro" id="IPR052208">
    <property type="entry name" value="DmX-like/RAVE_component"/>
</dbReference>
<dbReference type="Proteomes" id="UP000094236">
    <property type="component" value="Unassembled WGS sequence"/>
</dbReference>
<dbReference type="STRING" id="669874.A0A1E4TZ99"/>
<dbReference type="GO" id="GO:0070072">
    <property type="term" value="P:vacuolar proton-transporting V-type ATPase complex assembly"/>
    <property type="evidence" value="ECO:0007669"/>
    <property type="project" value="EnsemblFungi"/>
</dbReference>
<keyword evidence="4" id="KW-1185">Reference proteome</keyword>
<dbReference type="GO" id="GO:0043291">
    <property type="term" value="C:RAVE complex"/>
    <property type="evidence" value="ECO:0007669"/>
    <property type="project" value="EnsemblFungi"/>
</dbReference>
<dbReference type="OrthoDB" id="342131at2759"/>
<evidence type="ECO:0000313" key="3">
    <source>
        <dbReference type="EMBL" id="ODV97069.1"/>
    </source>
</evidence>
<dbReference type="InterPro" id="IPR036322">
    <property type="entry name" value="WD40_repeat_dom_sf"/>
</dbReference>
<dbReference type="Pfam" id="PF12234">
    <property type="entry name" value="Rav1p_C"/>
    <property type="match status" value="1"/>
</dbReference>
<feature type="region of interest" description="Disordered" evidence="1">
    <location>
        <begin position="1449"/>
        <end position="1484"/>
    </location>
</feature>
<evidence type="ECO:0000313" key="4">
    <source>
        <dbReference type="Proteomes" id="UP000094236"/>
    </source>
</evidence>
<evidence type="ECO:0000259" key="2">
    <source>
        <dbReference type="Pfam" id="PF12234"/>
    </source>
</evidence>
<accession>A0A1E4TZ99</accession>
<dbReference type="InterPro" id="IPR022033">
    <property type="entry name" value="Rav1p_C"/>
</dbReference>
<proteinExistence type="predicted"/>
<dbReference type="PANTHER" id="PTHR13950">
    <property type="entry name" value="RABCONNECTIN-RELATED"/>
    <property type="match status" value="1"/>
</dbReference>
<dbReference type="SMART" id="SM00320">
    <property type="entry name" value="WD40"/>
    <property type="match status" value="5"/>
</dbReference>
<dbReference type="SUPFAM" id="SSF50978">
    <property type="entry name" value="WD40 repeat-like"/>
    <property type="match status" value="1"/>
</dbReference>
<protein>
    <recommendedName>
        <fullName evidence="2">RAVE complex protein Rav1 C-terminal domain-containing protein</fullName>
    </recommendedName>
</protein>
<dbReference type="PANTHER" id="PTHR13950:SF9">
    <property type="entry name" value="RABCONNECTIN-3A"/>
    <property type="match status" value="1"/>
</dbReference>
<organism evidence="3 4">
    <name type="scientific">Pachysolen tannophilus NRRL Y-2460</name>
    <dbReference type="NCBI Taxonomy" id="669874"/>
    <lineage>
        <taxon>Eukaryota</taxon>
        <taxon>Fungi</taxon>
        <taxon>Dikarya</taxon>
        <taxon>Ascomycota</taxon>
        <taxon>Saccharomycotina</taxon>
        <taxon>Pichiomycetes</taxon>
        <taxon>Pachysolenaceae</taxon>
        <taxon>Pachysolen</taxon>
    </lineage>
</organism>
<sequence>MTINFLPGNPESSLTSVCYANWHSLDILSYCSGNNLIIIIKNFQFLQTIYLDADCSCCDINKHNGKIAITVADKVFIYRPDVQNYFDFKFNGNGKNLGLLNVRWELEMTIINDLDHSKINCINWSANCDLKNSEDSDDEDDSKTRKDAPEEFNTETNSELIVGSDKSLSFWRLFYKNKSSPTNKKLHPKLLWFKEQPSPIYLVKISPDSGLIASCGKFDKLVKIWKRLSFGIENAEFDLNYLKHSHFITNFRWKLTNDDSTDLPKDQSEISNSVYSSLSTPSLSSTNSKEVNTLYTLTTDSIVRIWSSFELDNKHFTQFNGALDLFENGGREFCTSGSNKTTEDFRFFAVMDNSVVNFCLNKMIDNLIVEQEQLLRNGKNFSSRRGSGSSITSYLQDKELKLTKLLNQSIELCFVIDKAGSVLLYAIENLSINPPKLAKIIKLNKENNINDLSLGPNCFPKHAKYLSFQDFVISSHYNSVTEETDNYINLIVHDLEKGSIRHIEFTLNEIFDSMFTVNDTSDNNSAFSDSTVNSFLSNSHRNGNGYYLSRNQNNYKTEHNRDFIGTLQHKFTGHNKSIKRLIRSNDGSSLLSLTRFSESFLWCPIKLGNTKRSKHHSSKHKSHHLQCNDAISGNTLSRKSVIKTSAPILDAIILNKNAEKVASLVTNINYKPLSFILLPEVSNNTKNIYHVVSIYSKKEIKSWEIEIGDSHKATAIRNFEIDSLPSEQEDILRISPIDPVGWNNTIDYEDSNLYKYDIKSSIQRPVLSIIDNKGNLRIYSMNIVGGNRIEWILKSLTRTNIKNCKFFRGSTLNKIAVVDESSKKLFIWDSMTKLLEYEEEFDAIIQDLDWTCTNTDFRSILAVGFQSRVLLYTQLRYDYTNESPSYGPIRSIDVSEATSHNIGDSIWLEDGTLVIGSGNQFFVIDKSIDVSKDFLSQRAIGSKQIISDDIFSLCSVLNGPLPIFHPQFLIQSLFLEKHEIVKKILVLLNEKLRSVELDPDGDILTDINSTLGIDIDKLTIEFSDNNDISDSGFQNHKLKKQNYQSLFIDGKNDGEDHKIFDKNLAFSLIEKLQKMKLPFLTRHQQITLVSVIETVLDIDINYKKILDSNGLRYYLGMKLFQLNATKIKNDHSLISIRDINFALHSGNKDILLNIVNEISHFELNWLTTKKLGLVYWLSNGKLVEIFEKIAKFEFLKSSERFKDPSKCSIFYLALKKKQILIGLWKTATGHPEQQKMVKFLSNDFKERRWKTAASKNAFALMGKHRYIEAACFFLLGDSLKDCCNVLIRQVKDLQLAIGVSRCYEGNDEGAVFKDILTSYLLPISIRDNDRWLRSLIYHMLGQRENSIQCLISDEEEVEEEIEEENDDDEEEEEHTSLRKSFLEYDPVLIVLYKNLRLQGVSSPNEYKFILKIISIYNRMGCDLLSLYIVKNWKFKYDFMGQSNNNNLKKISSHTFQTPSTTVPNNSTNTTPSNQEQKIGSGFEKKKFVEPPSSLEFDMGAFEF</sequence>
<dbReference type="GO" id="GO:0043254">
    <property type="term" value="P:regulation of protein-containing complex assembly"/>
    <property type="evidence" value="ECO:0007669"/>
    <property type="project" value="EnsemblFungi"/>
</dbReference>
<dbReference type="Gene3D" id="2.130.10.10">
    <property type="entry name" value="YVTN repeat-like/Quinoprotein amine dehydrogenase"/>
    <property type="match status" value="1"/>
</dbReference>
<gene>
    <name evidence="3" type="ORF">PACTADRAFT_48833</name>
</gene>
<feature type="compositionally biased region" description="Low complexity" evidence="1">
    <location>
        <begin position="1457"/>
        <end position="1473"/>
    </location>
</feature>
<dbReference type="InterPro" id="IPR001680">
    <property type="entry name" value="WD40_rpt"/>
</dbReference>
<feature type="domain" description="RAVE complex protein Rav1 C-terminal" evidence="2">
    <location>
        <begin position="775"/>
        <end position="1426"/>
    </location>
</feature>
<feature type="compositionally biased region" description="Acidic residues" evidence="1">
    <location>
        <begin position="1354"/>
        <end position="1373"/>
    </location>
</feature>
<name>A0A1E4TZ99_PACTA</name>
<dbReference type="GO" id="GO:0045022">
    <property type="term" value="P:early endosome to late endosome transport"/>
    <property type="evidence" value="ECO:0007669"/>
    <property type="project" value="EnsemblFungi"/>
</dbReference>
<dbReference type="InterPro" id="IPR015943">
    <property type="entry name" value="WD40/YVTN_repeat-like_dom_sf"/>
</dbReference>
<dbReference type="GO" id="GO:0007035">
    <property type="term" value="P:vacuolar acidification"/>
    <property type="evidence" value="ECO:0007669"/>
    <property type="project" value="EnsemblFungi"/>
</dbReference>